<dbReference type="AlphaFoldDB" id="A0A1Y1BTD4"/>
<protein>
    <recommendedName>
        <fullName evidence="3">DUF1488 domain-containing protein</fullName>
    </recommendedName>
</protein>
<dbReference type="RefSeq" id="WP_047902012.1">
    <property type="nucleotide sequence ID" value="NZ_AP018112.1"/>
</dbReference>
<accession>A0A1Y1BTD4</accession>
<sequence length="89" mass="10055">MGNSDATINFPNPSRTYDMSRHCVCFWGYDNSSREITFLVDDAMLAKLNADMDSSEPALLAAFDRNRDRILGLARDLYKGGPQNRYTIS</sequence>
<evidence type="ECO:0000313" key="2">
    <source>
        <dbReference type="Proteomes" id="UP000218432"/>
    </source>
</evidence>
<dbReference type="Proteomes" id="UP000218432">
    <property type="component" value="Chromosome 2"/>
</dbReference>
<organism evidence="1 2">
    <name type="scientific">Burkholderia stabilis</name>
    <dbReference type="NCBI Taxonomy" id="95485"/>
    <lineage>
        <taxon>Bacteria</taxon>
        <taxon>Pseudomonadati</taxon>
        <taxon>Pseudomonadota</taxon>
        <taxon>Betaproteobacteria</taxon>
        <taxon>Burkholderiales</taxon>
        <taxon>Burkholderiaceae</taxon>
        <taxon>Burkholderia</taxon>
        <taxon>Burkholderia cepacia complex</taxon>
    </lineage>
</organism>
<dbReference type="EMBL" id="AP018112">
    <property type="protein sequence ID" value="BAX63174.1"/>
    <property type="molecule type" value="Genomic_DNA"/>
</dbReference>
<gene>
    <name evidence="1" type="ORF">BSFP_060420</name>
</gene>
<proteinExistence type="predicted"/>
<dbReference type="InterPro" id="IPR009962">
    <property type="entry name" value="DUF1488"/>
</dbReference>
<dbReference type="GeneID" id="55507778"/>
<evidence type="ECO:0008006" key="3">
    <source>
        <dbReference type="Google" id="ProtNLM"/>
    </source>
</evidence>
<reference evidence="1 2" key="1">
    <citation type="journal article" date="2017" name="Genome Announc.">
        <title>Complete Genome Sequence of Burkholderia stabilis FERMP-21014.</title>
        <authorList>
            <person name="Konishi K."/>
            <person name="Kumagai T."/>
            <person name="Sakasegawa S."/>
            <person name="Tamura T."/>
        </authorList>
    </citation>
    <scope>NUCLEOTIDE SEQUENCE [LARGE SCALE GENOMIC DNA]</scope>
    <source>
        <strain evidence="1 2">FERMP-21014</strain>
    </source>
</reference>
<dbReference type="Pfam" id="PF07369">
    <property type="entry name" value="DUF1488"/>
    <property type="match status" value="1"/>
</dbReference>
<name>A0A1Y1BTD4_9BURK</name>
<evidence type="ECO:0000313" key="1">
    <source>
        <dbReference type="EMBL" id="BAX63174.1"/>
    </source>
</evidence>